<protein>
    <submittedName>
        <fullName evidence="2">Uncharacterized protein</fullName>
    </submittedName>
</protein>
<name>A0A7J6VJA6_THATH</name>
<evidence type="ECO:0000313" key="3">
    <source>
        <dbReference type="Proteomes" id="UP000554482"/>
    </source>
</evidence>
<feature type="compositionally biased region" description="Basic and acidic residues" evidence="1">
    <location>
        <begin position="21"/>
        <end position="31"/>
    </location>
</feature>
<evidence type="ECO:0000256" key="1">
    <source>
        <dbReference type="SAM" id="MobiDB-lite"/>
    </source>
</evidence>
<dbReference type="Proteomes" id="UP000554482">
    <property type="component" value="Unassembled WGS sequence"/>
</dbReference>
<comment type="caution">
    <text evidence="2">The sequence shown here is derived from an EMBL/GenBank/DDBJ whole genome shotgun (WGS) entry which is preliminary data.</text>
</comment>
<dbReference type="AlphaFoldDB" id="A0A7J6VJA6"/>
<dbReference type="EMBL" id="JABWDY010032283">
    <property type="protein sequence ID" value="KAF5184285.1"/>
    <property type="molecule type" value="Genomic_DNA"/>
</dbReference>
<accession>A0A7J6VJA6</accession>
<organism evidence="2 3">
    <name type="scientific">Thalictrum thalictroides</name>
    <name type="common">Rue-anemone</name>
    <name type="synonym">Anemone thalictroides</name>
    <dbReference type="NCBI Taxonomy" id="46969"/>
    <lineage>
        <taxon>Eukaryota</taxon>
        <taxon>Viridiplantae</taxon>
        <taxon>Streptophyta</taxon>
        <taxon>Embryophyta</taxon>
        <taxon>Tracheophyta</taxon>
        <taxon>Spermatophyta</taxon>
        <taxon>Magnoliopsida</taxon>
        <taxon>Ranunculales</taxon>
        <taxon>Ranunculaceae</taxon>
        <taxon>Thalictroideae</taxon>
        <taxon>Thalictrum</taxon>
    </lineage>
</organism>
<sequence length="64" mass="7579">MKGMQNKCKQLLNLQKYTLTPRERKDPHSLNERSGSGAGTFDRFQETYFYHIQQNRNVENMTVV</sequence>
<reference evidence="2 3" key="1">
    <citation type="submission" date="2020-06" db="EMBL/GenBank/DDBJ databases">
        <title>Transcriptomic and genomic resources for Thalictrum thalictroides and T. hernandezii: Facilitating candidate gene discovery in an emerging model plant lineage.</title>
        <authorList>
            <person name="Arias T."/>
            <person name="Riano-Pachon D.M."/>
            <person name="Di Stilio V.S."/>
        </authorList>
    </citation>
    <scope>NUCLEOTIDE SEQUENCE [LARGE SCALE GENOMIC DNA]</scope>
    <source>
        <strain evidence="3">cv. WT478/WT964</strain>
        <tissue evidence="2">Leaves</tissue>
    </source>
</reference>
<proteinExistence type="predicted"/>
<gene>
    <name evidence="2" type="ORF">FRX31_026125</name>
</gene>
<feature type="region of interest" description="Disordered" evidence="1">
    <location>
        <begin position="16"/>
        <end position="39"/>
    </location>
</feature>
<evidence type="ECO:0000313" key="2">
    <source>
        <dbReference type="EMBL" id="KAF5184285.1"/>
    </source>
</evidence>
<keyword evidence="3" id="KW-1185">Reference proteome</keyword>